<dbReference type="EMBL" id="MU842865">
    <property type="protein sequence ID" value="KAK2029311.1"/>
    <property type="molecule type" value="Genomic_DNA"/>
</dbReference>
<dbReference type="AlphaFoldDB" id="A0AAD9HHN4"/>
<keyword evidence="3" id="KW-1185">Reference proteome</keyword>
<keyword evidence="1" id="KW-0732">Signal</keyword>
<dbReference type="Proteomes" id="UP001232148">
    <property type="component" value="Unassembled WGS sequence"/>
</dbReference>
<reference evidence="2" key="1">
    <citation type="submission" date="2021-06" db="EMBL/GenBank/DDBJ databases">
        <title>Comparative genomics, transcriptomics and evolutionary studies reveal genomic signatures of adaptation to plant cell wall in hemibiotrophic fungi.</title>
        <authorList>
            <consortium name="DOE Joint Genome Institute"/>
            <person name="Baroncelli R."/>
            <person name="Diaz J.F."/>
            <person name="Benocci T."/>
            <person name="Peng M."/>
            <person name="Battaglia E."/>
            <person name="Haridas S."/>
            <person name="Andreopoulos W."/>
            <person name="Labutti K."/>
            <person name="Pangilinan J."/>
            <person name="Floch G.L."/>
            <person name="Makela M.R."/>
            <person name="Henrissat B."/>
            <person name="Grigoriev I.V."/>
            <person name="Crouch J.A."/>
            <person name="De Vries R.P."/>
            <person name="Sukno S.A."/>
            <person name="Thon M.R."/>
        </authorList>
    </citation>
    <scope>NUCLEOTIDE SEQUENCE</scope>
    <source>
        <strain evidence="2">MAFF235873</strain>
    </source>
</reference>
<protein>
    <recommendedName>
        <fullName evidence="4">Secreted protein</fullName>
    </recommendedName>
</protein>
<feature type="signal peptide" evidence="1">
    <location>
        <begin position="1"/>
        <end position="26"/>
    </location>
</feature>
<evidence type="ECO:0000313" key="2">
    <source>
        <dbReference type="EMBL" id="KAK2029311.1"/>
    </source>
</evidence>
<evidence type="ECO:0000313" key="3">
    <source>
        <dbReference type="Proteomes" id="UP001232148"/>
    </source>
</evidence>
<evidence type="ECO:0000256" key="1">
    <source>
        <dbReference type="SAM" id="SignalP"/>
    </source>
</evidence>
<proteinExistence type="predicted"/>
<accession>A0AAD9HHN4</accession>
<feature type="chain" id="PRO_5042238013" description="Secreted protein" evidence="1">
    <location>
        <begin position="27"/>
        <end position="90"/>
    </location>
</feature>
<name>A0AAD9HHN4_9PEZI</name>
<organism evidence="2 3">
    <name type="scientific">Colletotrichum zoysiae</name>
    <dbReference type="NCBI Taxonomy" id="1216348"/>
    <lineage>
        <taxon>Eukaryota</taxon>
        <taxon>Fungi</taxon>
        <taxon>Dikarya</taxon>
        <taxon>Ascomycota</taxon>
        <taxon>Pezizomycotina</taxon>
        <taxon>Sordariomycetes</taxon>
        <taxon>Hypocreomycetidae</taxon>
        <taxon>Glomerellales</taxon>
        <taxon>Glomerellaceae</taxon>
        <taxon>Colletotrichum</taxon>
        <taxon>Colletotrichum graminicola species complex</taxon>
    </lineage>
</organism>
<sequence length="90" mass="9778">MPCACVPVCLCVCVSVCLVCLGPSVCEMTYEKSRSMLRSVFLYCQVLIEGLSQKAAPSVTDRHAGSVVSTRAEDYLYSHAKIAITVYQPP</sequence>
<comment type="caution">
    <text evidence="2">The sequence shown here is derived from an EMBL/GenBank/DDBJ whole genome shotgun (WGS) entry which is preliminary data.</text>
</comment>
<evidence type="ECO:0008006" key="4">
    <source>
        <dbReference type="Google" id="ProtNLM"/>
    </source>
</evidence>
<gene>
    <name evidence="2" type="ORF">LX32DRAFT_639158</name>
</gene>